<feature type="region of interest" description="Disordered" evidence="1">
    <location>
        <begin position="1"/>
        <end position="49"/>
    </location>
</feature>
<dbReference type="AlphaFoldDB" id="A0A8K0KWF1"/>
<protein>
    <submittedName>
        <fullName evidence="2">Uncharacterized protein</fullName>
    </submittedName>
</protein>
<comment type="caution">
    <text evidence="2">The sequence shown here is derived from an EMBL/GenBank/DDBJ whole genome shotgun (WGS) entry which is preliminary data.</text>
</comment>
<organism evidence="2 3">
    <name type="scientific">Elsinoe batatas</name>
    <dbReference type="NCBI Taxonomy" id="2601811"/>
    <lineage>
        <taxon>Eukaryota</taxon>
        <taxon>Fungi</taxon>
        <taxon>Dikarya</taxon>
        <taxon>Ascomycota</taxon>
        <taxon>Pezizomycotina</taxon>
        <taxon>Dothideomycetes</taxon>
        <taxon>Dothideomycetidae</taxon>
        <taxon>Myriangiales</taxon>
        <taxon>Elsinoaceae</taxon>
        <taxon>Elsinoe</taxon>
    </lineage>
</organism>
<evidence type="ECO:0000313" key="3">
    <source>
        <dbReference type="Proteomes" id="UP000809789"/>
    </source>
</evidence>
<feature type="compositionally biased region" description="Polar residues" evidence="1">
    <location>
        <begin position="1"/>
        <end position="10"/>
    </location>
</feature>
<accession>A0A8K0KWF1</accession>
<reference evidence="2" key="1">
    <citation type="submission" date="2021-07" db="EMBL/GenBank/DDBJ databases">
        <title>Elsinoe batatas strain:CRI-CJ2 Genome sequencing and assembly.</title>
        <authorList>
            <person name="Huang L."/>
        </authorList>
    </citation>
    <scope>NUCLEOTIDE SEQUENCE</scope>
    <source>
        <strain evidence="2">CRI-CJ2</strain>
    </source>
</reference>
<evidence type="ECO:0000256" key="1">
    <source>
        <dbReference type="SAM" id="MobiDB-lite"/>
    </source>
</evidence>
<keyword evidence="3" id="KW-1185">Reference proteome</keyword>
<evidence type="ECO:0000313" key="2">
    <source>
        <dbReference type="EMBL" id="KAG8623853.1"/>
    </source>
</evidence>
<gene>
    <name evidence="2" type="ORF">KVT40_008829</name>
</gene>
<proteinExistence type="predicted"/>
<dbReference type="EMBL" id="JAESVG020000010">
    <property type="protein sequence ID" value="KAG8623853.1"/>
    <property type="molecule type" value="Genomic_DNA"/>
</dbReference>
<feature type="compositionally biased region" description="Basic and acidic residues" evidence="1">
    <location>
        <begin position="23"/>
        <end position="34"/>
    </location>
</feature>
<name>A0A8K0KWF1_9PEZI</name>
<dbReference type="OrthoDB" id="8188991at2759"/>
<sequence>MPPKKASSTSNKRKSTDTAPTPEAKRPRTKDPKASHLYTDDNPETTLHGTGFKDKATALHTIELVSQRSLTYQFQTINTMLYRARGHAHKTSGIEEAIEIFQEWIDGYKGRKAELRQFPLLSKPKVKSYLERFDDGDFGVKKEPQKVQGLKDAEKFARMYVDLGARKRLANTLVDNKKPGGEDWEVRRYKHLCSLAKEGRKWETEELWLDERERRPTGEHLVSIFWGWSPSKKT</sequence>
<dbReference type="Proteomes" id="UP000809789">
    <property type="component" value="Unassembled WGS sequence"/>
</dbReference>